<dbReference type="Pfam" id="PF12680">
    <property type="entry name" value="SnoaL_2"/>
    <property type="match status" value="1"/>
</dbReference>
<protein>
    <recommendedName>
        <fullName evidence="1">SnoaL-like domain-containing protein</fullName>
    </recommendedName>
</protein>
<dbReference type="EMBL" id="BMGT01000001">
    <property type="protein sequence ID" value="GGG67149.1"/>
    <property type="molecule type" value="Genomic_DNA"/>
</dbReference>
<proteinExistence type="predicted"/>
<evidence type="ECO:0000313" key="2">
    <source>
        <dbReference type="EMBL" id="GGG67149.1"/>
    </source>
</evidence>
<comment type="caution">
    <text evidence="2">The sequence shown here is derived from an EMBL/GenBank/DDBJ whole genome shotgun (WGS) entry which is preliminary data.</text>
</comment>
<dbReference type="AlphaFoldDB" id="A0A917H4I3"/>
<keyword evidence="3" id="KW-1185">Reference proteome</keyword>
<dbReference type="InterPro" id="IPR032710">
    <property type="entry name" value="NTF2-like_dom_sf"/>
</dbReference>
<gene>
    <name evidence="2" type="ORF">GCM10011585_06300</name>
</gene>
<sequence>MAAEHIPQQSTEENQIREALNAHWRASAAGDADAEHAIYTDDAICDYPQSGERILGRSNLQALRSHHPGKPSGFNVRRMLGQGNLWITEYTITYQGRPAYTVSIMEFRDGKVVHETQYFADPFEAPAWRRQWVQLTT</sequence>
<dbReference type="InterPro" id="IPR037401">
    <property type="entry name" value="SnoaL-like"/>
</dbReference>
<reference evidence="2" key="2">
    <citation type="submission" date="2020-09" db="EMBL/GenBank/DDBJ databases">
        <authorList>
            <person name="Sun Q."/>
            <person name="Zhou Y."/>
        </authorList>
    </citation>
    <scope>NUCLEOTIDE SEQUENCE</scope>
    <source>
        <strain evidence="2">CGMCC 1.12997</strain>
    </source>
</reference>
<reference evidence="2" key="1">
    <citation type="journal article" date="2014" name="Int. J. Syst. Evol. Microbiol.">
        <title>Complete genome sequence of Corynebacterium casei LMG S-19264T (=DSM 44701T), isolated from a smear-ripened cheese.</title>
        <authorList>
            <consortium name="US DOE Joint Genome Institute (JGI-PGF)"/>
            <person name="Walter F."/>
            <person name="Albersmeier A."/>
            <person name="Kalinowski J."/>
            <person name="Ruckert C."/>
        </authorList>
    </citation>
    <scope>NUCLEOTIDE SEQUENCE</scope>
    <source>
        <strain evidence="2">CGMCC 1.12997</strain>
    </source>
</reference>
<dbReference type="RefSeq" id="WP_188552667.1">
    <property type="nucleotide sequence ID" value="NZ_BMGT01000001.1"/>
</dbReference>
<evidence type="ECO:0000259" key="1">
    <source>
        <dbReference type="Pfam" id="PF12680"/>
    </source>
</evidence>
<feature type="domain" description="SnoaL-like" evidence="1">
    <location>
        <begin position="22"/>
        <end position="114"/>
    </location>
</feature>
<organism evidence="2 3">
    <name type="scientific">Edaphobacter dinghuensis</name>
    <dbReference type="NCBI Taxonomy" id="1560005"/>
    <lineage>
        <taxon>Bacteria</taxon>
        <taxon>Pseudomonadati</taxon>
        <taxon>Acidobacteriota</taxon>
        <taxon>Terriglobia</taxon>
        <taxon>Terriglobales</taxon>
        <taxon>Acidobacteriaceae</taxon>
        <taxon>Edaphobacter</taxon>
    </lineage>
</organism>
<dbReference type="SUPFAM" id="SSF54427">
    <property type="entry name" value="NTF2-like"/>
    <property type="match status" value="1"/>
</dbReference>
<name>A0A917H4I3_9BACT</name>
<accession>A0A917H4I3</accession>
<dbReference type="Proteomes" id="UP000647241">
    <property type="component" value="Unassembled WGS sequence"/>
</dbReference>
<dbReference type="Gene3D" id="3.10.450.50">
    <property type="match status" value="1"/>
</dbReference>
<evidence type="ECO:0000313" key="3">
    <source>
        <dbReference type="Proteomes" id="UP000647241"/>
    </source>
</evidence>